<reference evidence="1 2" key="1">
    <citation type="submission" date="2022-03" db="EMBL/GenBank/DDBJ databases">
        <title>A chromosomal length assembly of Cordylochernes scorpioides.</title>
        <authorList>
            <person name="Zeh D."/>
            <person name="Zeh J."/>
        </authorList>
    </citation>
    <scope>NUCLEOTIDE SEQUENCE [LARGE SCALE GENOMIC DNA]</scope>
    <source>
        <strain evidence="1">IN4F17</strain>
        <tissue evidence="1">Whole Body</tissue>
    </source>
</reference>
<dbReference type="InterPro" id="IPR036397">
    <property type="entry name" value="RNaseH_sf"/>
</dbReference>
<accession>A0ABY6LWU9</accession>
<sequence>MDLDADVMLILQHDNASAHNAKVVKNTIKDLGWELLPHVVLTRLSAVGLPPFHIFRTRLKKPGIFELRHFLKMACWLEASGTKFWSKRCSLHHSDEGQQPETSSRLAFLNSSRNWVGQISQNKLNKRLVY</sequence>
<gene>
    <name evidence="1" type="ORF">LAZ67_X001738</name>
</gene>
<dbReference type="Proteomes" id="UP001235939">
    <property type="component" value="Chromosome X"/>
</dbReference>
<organism evidence="1 2">
    <name type="scientific">Cordylochernes scorpioides</name>
    <dbReference type="NCBI Taxonomy" id="51811"/>
    <lineage>
        <taxon>Eukaryota</taxon>
        <taxon>Metazoa</taxon>
        <taxon>Ecdysozoa</taxon>
        <taxon>Arthropoda</taxon>
        <taxon>Chelicerata</taxon>
        <taxon>Arachnida</taxon>
        <taxon>Pseudoscorpiones</taxon>
        <taxon>Cheliferoidea</taxon>
        <taxon>Chernetidae</taxon>
        <taxon>Cordylochernes</taxon>
    </lineage>
</organism>
<evidence type="ECO:0000313" key="1">
    <source>
        <dbReference type="EMBL" id="UYV84283.1"/>
    </source>
</evidence>
<keyword evidence="2" id="KW-1185">Reference proteome</keyword>
<dbReference type="Gene3D" id="3.30.420.10">
    <property type="entry name" value="Ribonuclease H-like superfamily/Ribonuclease H"/>
    <property type="match status" value="1"/>
</dbReference>
<name>A0ABY6LWU9_9ARAC</name>
<evidence type="ECO:0000313" key="2">
    <source>
        <dbReference type="Proteomes" id="UP001235939"/>
    </source>
</evidence>
<proteinExistence type="predicted"/>
<dbReference type="EMBL" id="CP092886">
    <property type="protein sequence ID" value="UYV84283.1"/>
    <property type="molecule type" value="Genomic_DNA"/>
</dbReference>
<protein>
    <submittedName>
        <fullName evidence="1">TMEM62</fullName>
    </submittedName>
</protein>